<evidence type="ECO:0000313" key="11">
    <source>
        <dbReference type="EMBL" id="CAH0564894.1"/>
    </source>
</evidence>
<feature type="domain" description="C2H2-type" evidence="10">
    <location>
        <begin position="222"/>
        <end position="249"/>
    </location>
</feature>
<dbReference type="SUPFAM" id="SSF57667">
    <property type="entry name" value="beta-beta-alpha zinc fingers"/>
    <property type="match status" value="1"/>
</dbReference>
<name>A0A9P0BKD0_BRAAE</name>
<dbReference type="OrthoDB" id="7764447at2759"/>
<accession>A0A9P0BKD0</accession>
<evidence type="ECO:0000256" key="7">
    <source>
        <dbReference type="ARBA" id="ARBA00023242"/>
    </source>
</evidence>
<evidence type="ECO:0000256" key="2">
    <source>
        <dbReference type="ARBA" id="ARBA00022723"/>
    </source>
</evidence>
<feature type="compositionally biased region" description="Basic and acidic residues" evidence="9">
    <location>
        <begin position="78"/>
        <end position="93"/>
    </location>
</feature>
<dbReference type="AlphaFoldDB" id="A0A9P0BKD0"/>
<keyword evidence="6" id="KW-0238">DNA-binding</keyword>
<keyword evidence="7" id="KW-0539">Nucleus</keyword>
<dbReference type="InterPro" id="IPR036236">
    <property type="entry name" value="Znf_C2H2_sf"/>
</dbReference>
<protein>
    <recommendedName>
        <fullName evidence="10">C2H2-type domain-containing protein</fullName>
    </recommendedName>
</protein>
<keyword evidence="12" id="KW-1185">Reference proteome</keyword>
<evidence type="ECO:0000256" key="4">
    <source>
        <dbReference type="ARBA" id="ARBA00022771"/>
    </source>
</evidence>
<dbReference type="EMBL" id="OV121140">
    <property type="protein sequence ID" value="CAH0564894.1"/>
    <property type="molecule type" value="Genomic_DNA"/>
</dbReference>
<dbReference type="GO" id="GO:0008270">
    <property type="term" value="F:zinc ion binding"/>
    <property type="evidence" value="ECO:0007669"/>
    <property type="project" value="UniProtKB-KW"/>
</dbReference>
<sequence>MSYNKPSTSADQKVIFTSDIAIKQEIKELDDNGNSMVYDNSEVKEESQTFTEKDGAEQFQMKFEAEDKMFLDNGFKINDNDKESDSPGDKSKDFTCNIKEEGMDGDFSEEDGKNSKLQNEYNEETDENEELFETKIEVEYHGVQYDNKLGIENEVINKDILAETVPLKTENKSLEEQCFKPKGKVSKEKMFKCGICLKKYQTKGGLYAHKKCVHEKEQQELFKCGKCEYQTSKKGRLSDHLKIHNKKKYFKCHFCQYMAAELKTLNAHVLSRHKFENKGENKIKITSKIHECTNCSYSTVRKTHYDRHVKVCLKLKNVQWQECHLCHYRTIHQSYLTGHMKTHNKIKELK</sequence>
<evidence type="ECO:0000256" key="5">
    <source>
        <dbReference type="ARBA" id="ARBA00022833"/>
    </source>
</evidence>
<dbReference type="PANTHER" id="PTHR24392:SF31">
    <property type="entry name" value="C2H2-TYPE DOMAIN-CONTAINING PROTEIN"/>
    <property type="match status" value="1"/>
</dbReference>
<comment type="subcellular location">
    <subcellularLocation>
        <location evidence="1">Nucleus</location>
    </subcellularLocation>
</comment>
<dbReference type="SMART" id="SM00355">
    <property type="entry name" value="ZnF_C2H2"/>
    <property type="match status" value="5"/>
</dbReference>
<proteinExistence type="predicted"/>
<evidence type="ECO:0000256" key="6">
    <source>
        <dbReference type="ARBA" id="ARBA00023125"/>
    </source>
</evidence>
<dbReference type="Gene3D" id="3.30.160.60">
    <property type="entry name" value="Classic Zinc Finger"/>
    <property type="match status" value="2"/>
</dbReference>
<evidence type="ECO:0000256" key="1">
    <source>
        <dbReference type="ARBA" id="ARBA00004123"/>
    </source>
</evidence>
<evidence type="ECO:0000256" key="3">
    <source>
        <dbReference type="ARBA" id="ARBA00022737"/>
    </source>
</evidence>
<evidence type="ECO:0000313" key="12">
    <source>
        <dbReference type="Proteomes" id="UP001154078"/>
    </source>
</evidence>
<feature type="domain" description="C2H2-type" evidence="10">
    <location>
        <begin position="191"/>
        <end position="219"/>
    </location>
</feature>
<evidence type="ECO:0000256" key="8">
    <source>
        <dbReference type="PROSITE-ProRule" id="PRU00042"/>
    </source>
</evidence>
<dbReference type="PROSITE" id="PS50157">
    <property type="entry name" value="ZINC_FINGER_C2H2_2"/>
    <property type="match status" value="2"/>
</dbReference>
<dbReference type="GO" id="GO:0005634">
    <property type="term" value="C:nucleus"/>
    <property type="evidence" value="ECO:0007669"/>
    <property type="project" value="UniProtKB-SubCell"/>
</dbReference>
<dbReference type="Proteomes" id="UP001154078">
    <property type="component" value="Chromosome 9"/>
</dbReference>
<evidence type="ECO:0000256" key="9">
    <source>
        <dbReference type="SAM" id="MobiDB-lite"/>
    </source>
</evidence>
<feature type="region of interest" description="Disordered" evidence="9">
    <location>
        <begin position="74"/>
        <end position="93"/>
    </location>
</feature>
<feature type="compositionally biased region" description="Basic and acidic residues" evidence="9">
    <location>
        <begin position="41"/>
        <end position="56"/>
    </location>
</feature>
<dbReference type="GO" id="GO:0003677">
    <property type="term" value="F:DNA binding"/>
    <property type="evidence" value="ECO:0007669"/>
    <property type="project" value="UniProtKB-KW"/>
</dbReference>
<feature type="region of interest" description="Disordered" evidence="9">
    <location>
        <begin position="101"/>
        <end position="127"/>
    </location>
</feature>
<keyword evidence="5" id="KW-0862">Zinc</keyword>
<dbReference type="InterPro" id="IPR013087">
    <property type="entry name" value="Znf_C2H2_type"/>
</dbReference>
<gene>
    <name evidence="11" type="ORF">MELIAE_LOCUS13337</name>
</gene>
<organism evidence="11 12">
    <name type="scientific">Brassicogethes aeneus</name>
    <name type="common">Rape pollen beetle</name>
    <name type="synonym">Meligethes aeneus</name>
    <dbReference type="NCBI Taxonomy" id="1431903"/>
    <lineage>
        <taxon>Eukaryota</taxon>
        <taxon>Metazoa</taxon>
        <taxon>Ecdysozoa</taxon>
        <taxon>Arthropoda</taxon>
        <taxon>Hexapoda</taxon>
        <taxon>Insecta</taxon>
        <taxon>Pterygota</taxon>
        <taxon>Neoptera</taxon>
        <taxon>Endopterygota</taxon>
        <taxon>Coleoptera</taxon>
        <taxon>Polyphaga</taxon>
        <taxon>Cucujiformia</taxon>
        <taxon>Nitidulidae</taxon>
        <taxon>Meligethinae</taxon>
        <taxon>Brassicogethes</taxon>
    </lineage>
</organism>
<evidence type="ECO:0000259" key="10">
    <source>
        <dbReference type="PROSITE" id="PS50157"/>
    </source>
</evidence>
<feature type="region of interest" description="Disordered" evidence="9">
    <location>
        <begin position="32"/>
        <end position="56"/>
    </location>
</feature>
<dbReference type="PANTHER" id="PTHR24392">
    <property type="entry name" value="ZINC FINGER PROTEIN"/>
    <property type="match status" value="1"/>
</dbReference>
<dbReference type="PROSITE" id="PS00028">
    <property type="entry name" value="ZINC_FINGER_C2H2_1"/>
    <property type="match status" value="1"/>
</dbReference>
<keyword evidence="4 8" id="KW-0863">Zinc-finger</keyword>
<reference evidence="11" key="1">
    <citation type="submission" date="2021-12" db="EMBL/GenBank/DDBJ databases">
        <authorList>
            <person name="King R."/>
        </authorList>
    </citation>
    <scope>NUCLEOTIDE SEQUENCE</scope>
</reference>
<keyword evidence="3" id="KW-0677">Repeat</keyword>
<keyword evidence="2" id="KW-0479">Metal-binding</keyword>